<evidence type="ECO:0000256" key="1">
    <source>
        <dbReference type="SAM" id="MobiDB-lite"/>
    </source>
</evidence>
<dbReference type="GO" id="GO:0016020">
    <property type="term" value="C:membrane"/>
    <property type="evidence" value="ECO:0007669"/>
    <property type="project" value="TreeGrafter"/>
</dbReference>
<reference evidence="3" key="2">
    <citation type="submission" date="2020-06" db="EMBL/GenBank/DDBJ databases">
        <authorList>
            <person name="Sheffer M."/>
        </authorList>
    </citation>
    <scope>NUCLEOTIDE SEQUENCE</scope>
</reference>
<dbReference type="SUPFAM" id="SSF52087">
    <property type="entry name" value="CRAL/TRIO domain"/>
    <property type="match status" value="1"/>
</dbReference>
<feature type="domain" description="CRAL-TRIO" evidence="2">
    <location>
        <begin position="105"/>
        <end position="266"/>
    </location>
</feature>
<proteinExistence type="predicted"/>
<comment type="caution">
    <text evidence="3">The sequence shown here is derived from an EMBL/GenBank/DDBJ whole genome shotgun (WGS) entry which is preliminary data.</text>
</comment>
<reference evidence="3" key="1">
    <citation type="journal article" date="2020" name="bioRxiv">
        <title>Chromosome-level reference genome of the European wasp spider Argiope bruennichi: a resource for studies on range expansion and evolutionary adaptation.</title>
        <authorList>
            <person name="Sheffer M.M."/>
            <person name="Hoppe A."/>
            <person name="Krehenwinkel H."/>
            <person name="Uhl G."/>
            <person name="Kuss A.W."/>
            <person name="Jensen L."/>
            <person name="Jensen C."/>
            <person name="Gillespie R.G."/>
            <person name="Hoff K.J."/>
            <person name="Prost S."/>
        </authorList>
    </citation>
    <scope>NUCLEOTIDE SEQUENCE</scope>
</reference>
<dbReference type="PROSITE" id="PS50191">
    <property type="entry name" value="CRAL_TRIO"/>
    <property type="match status" value="1"/>
</dbReference>
<dbReference type="PANTHER" id="PTHR10174">
    <property type="entry name" value="ALPHA-TOCOPHEROL TRANSFER PROTEIN-RELATED"/>
    <property type="match status" value="1"/>
</dbReference>
<feature type="region of interest" description="Disordered" evidence="1">
    <location>
        <begin position="1"/>
        <end position="21"/>
    </location>
</feature>
<accession>A0A8T0ERK2</accession>
<protein>
    <submittedName>
        <fullName evidence="3">Alpha-tocopherol transfer protein-like</fullName>
    </submittedName>
</protein>
<dbReference type="CDD" id="cd00170">
    <property type="entry name" value="SEC14"/>
    <property type="match status" value="1"/>
</dbReference>
<dbReference type="Gene3D" id="1.20.5.1200">
    <property type="entry name" value="Alpha-tocopherol transfer"/>
    <property type="match status" value="1"/>
</dbReference>
<dbReference type="GO" id="GO:1902936">
    <property type="term" value="F:phosphatidylinositol bisphosphate binding"/>
    <property type="evidence" value="ECO:0007669"/>
    <property type="project" value="TreeGrafter"/>
</dbReference>
<dbReference type="InterPro" id="IPR036865">
    <property type="entry name" value="CRAL-TRIO_dom_sf"/>
</dbReference>
<evidence type="ECO:0000259" key="2">
    <source>
        <dbReference type="PROSITE" id="PS50191"/>
    </source>
</evidence>
<dbReference type="Gene3D" id="3.40.525.10">
    <property type="entry name" value="CRAL-TRIO lipid binding domain"/>
    <property type="match status" value="1"/>
</dbReference>
<name>A0A8T0ERK2_ARGBR</name>
<gene>
    <name evidence="3" type="ORF">HNY73_015181</name>
</gene>
<sequence length="290" mass="33998">MSGISRIRSAKNMRALRSSSETDRSAKKRFFRSAHKMKYIWDKSGDGGGQIIGDDLSRGIKFEEDFLRAYLISTNYEIDIAFWKILNFLRLRENHEYFFRNVSFDFTQYEDYRFVSKLPHRLKDGSATVVFQLGKWNPDIVPLEILKQIIFMVHVQELRNPMTQASGFNIIYDFKDSGFRHLKYGTPYNLRLIHDVSFEALPARFLGFHMININSIGRILLALARPFLPQYVEKIFYTHSSLKELLNYYPVSMLPVEYGGNLTDYYPDDWIRNANKEHGNFPLGGLKNIF</sequence>
<dbReference type="InterPro" id="IPR001251">
    <property type="entry name" value="CRAL-TRIO_dom"/>
</dbReference>
<dbReference type="SMART" id="SM00516">
    <property type="entry name" value="SEC14"/>
    <property type="match status" value="1"/>
</dbReference>
<evidence type="ECO:0000313" key="4">
    <source>
        <dbReference type="Proteomes" id="UP000807504"/>
    </source>
</evidence>
<dbReference type="Pfam" id="PF00650">
    <property type="entry name" value="CRAL_TRIO"/>
    <property type="match status" value="1"/>
</dbReference>
<dbReference type="PANTHER" id="PTHR10174:SF208">
    <property type="entry name" value="CRAL-TRIO DOMAIN-CONTAINING PROTEIN DDB_G0278031"/>
    <property type="match status" value="1"/>
</dbReference>
<dbReference type="EMBL" id="JABXBU010002072">
    <property type="protein sequence ID" value="KAF8778460.1"/>
    <property type="molecule type" value="Genomic_DNA"/>
</dbReference>
<dbReference type="Proteomes" id="UP000807504">
    <property type="component" value="Unassembled WGS sequence"/>
</dbReference>
<dbReference type="PRINTS" id="PR00180">
    <property type="entry name" value="CRETINALDHBP"/>
</dbReference>
<evidence type="ECO:0000313" key="3">
    <source>
        <dbReference type="EMBL" id="KAF8778460.1"/>
    </source>
</evidence>
<dbReference type="AlphaFoldDB" id="A0A8T0ERK2"/>
<organism evidence="3 4">
    <name type="scientific">Argiope bruennichi</name>
    <name type="common">Wasp spider</name>
    <name type="synonym">Aranea bruennichi</name>
    <dbReference type="NCBI Taxonomy" id="94029"/>
    <lineage>
        <taxon>Eukaryota</taxon>
        <taxon>Metazoa</taxon>
        <taxon>Ecdysozoa</taxon>
        <taxon>Arthropoda</taxon>
        <taxon>Chelicerata</taxon>
        <taxon>Arachnida</taxon>
        <taxon>Araneae</taxon>
        <taxon>Araneomorphae</taxon>
        <taxon>Entelegynae</taxon>
        <taxon>Araneoidea</taxon>
        <taxon>Araneidae</taxon>
        <taxon>Argiope</taxon>
    </lineage>
</organism>
<keyword evidence="4" id="KW-1185">Reference proteome</keyword>